<accession>A0ABP0I1C9</accession>
<gene>
    <name evidence="1" type="ORF">CCMP2556_LOCUS4161</name>
</gene>
<proteinExistence type="predicted"/>
<comment type="caution">
    <text evidence="1">The sequence shown here is derived from an EMBL/GenBank/DDBJ whole genome shotgun (WGS) entry which is preliminary data.</text>
</comment>
<evidence type="ECO:0000313" key="2">
    <source>
        <dbReference type="Proteomes" id="UP001642484"/>
    </source>
</evidence>
<dbReference type="EMBL" id="CAXAMN010001681">
    <property type="protein sequence ID" value="CAK8995751.1"/>
    <property type="molecule type" value="Genomic_DNA"/>
</dbReference>
<protein>
    <submittedName>
        <fullName evidence="1">Uncharacterized protein</fullName>
    </submittedName>
</protein>
<dbReference type="Proteomes" id="UP001642484">
    <property type="component" value="Unassembled WGS sequence"/>
</dbReference>
<sequence length="131" mass="14785">MGDLHEVIAACADFDHVLKTFVERVKTPGDAVEHARKLQEGVGLFQFLLEAMATVRIEVEFAHFACCSCGESGVPLGPLDWDAAAWWNTLRCKECLLNLGYQVVRKTSVRTWRPNRNQGRPLDMKKRIVLS</sequence>
<organism evidence="1 2">
    <name type="scientific">Durusdinium trenchii</name>
    <dbReference type="NCBI Taxonomy" id="1381693"/>
    <lineage>
        <taxon>Eukaryota</taxon>
        <taxon>Sar</taxon>
        <taxon>Alveolata</taxon>
        <taxon>Dinophyceae</taxon>
        <taxon>Suessiales</taxon>
        <taxon>Symbiodiniaceae</taxon>
        <taxon>Durusdinium</taxon>
    </lineage>
</organism>
<evidence type="ECO:0000313" key="1">
    <source>
        <dbReference type="EMBL" id="CAK8995751.1"/>
    </source>
</evidence>
<reference evidence="1 2" key="1">
    <citation type="submission" date="2024-02" db="EMBL/GenBank/DDBJ databases">
        <authorList>
            <person name="Chen Y."/>
            <person name="Shah S."/>
            <person name="Dougan E. K."/>
            <person name="Thang M."/>
            <person name="Chan C."/>
        </authorList>
    </citation>
    <scope>NUCLEOTIDE SEQUENCE [LARGE SCALE GENOMIC DNA]</scope>
</reference>
<name>A0ABP0I1C9_9DINO</name>
<keyword evidence="2" id="KW-1185">Reference proteome</keyword>